<dbReference type="InterPro" id="IPR003726">
    <property type="entry name" value="HCY_dom"/>
</dbReference>
<dbReference type="EMBL" id="QFWX01000006">
    <property type="protein sequence ID" value="PXX89620.1"/>
    <property type="molecule type" value="Genomic_DNA"/>
</dbReference>
<keyword evidence="3 4" id="KW-0862">Zinc</keyword>
<sequence>MRSIALLDGGLGQEIYRRASSVSSPLWSVAVMLEQPDIVTAVHADFIRAGARTLTLNTYAATPTRLRRQGVYEQMGAIHRQAFQALEQAIDVTGVAVDIAGCLAPLVGSYQAQPDRSFEDLRNEYATLVELQASADVFLIETMSNSLEARAACAAVQGLGKPFGVAFRLEADGRLRSGETLSEAVAAVKPHAPTAVLLNCCDPDLVSASMPELVELYPCVGGYANAFKSVEPMASGGSVDELEAREDISPEAYATQVRQWLADGARVIGGCCEITPAHIGHMAGVLANEFEFIRFSQLSDQCR</sequence>
<name>A0A2V3ZHQ5_9GAMM</name>
<dbReference type="AlphaFoldDB" id="A0A2V3ZHQ5"/>
<gene>
    <name evidence="6" type="ORF">DIT71_13945</name>
</gene>
<feature type="domain" description="Hcy-binding" evidence="5">
    <location>
        <begin position="1"/>
        <end position="286"/>
    </location>
</feature>
<dbReference type="Pfam" id="PF02574">
    <property type="entry name" value="S-methyl_trans"/>
    <property type="match status" value="1"/>
</dbReference>
<evidence type="ECO:0000256" key="1">
    <source>
        <dbReference type="ARBA" id="ARBA00022603"/>
    </source>
</evidence>
<evidence type="ECO:0000259" key="5">
    <source>
        <dbReference type="PROSITE" id="PS50970"/>
    </source>
</evidence>
<dbReference type="OrthoDB" id="9803687at2"/>
<protein>
    <submittedName>
        <fullName evidence="6">Homocysteine S-methyltransferase family protein</fullName>
    </submittedName>
</protein>
<feature type="binding site" evidence="3 4">
    <location>
        <position position="200"/>
    </location>
    <ligand>
        <name>Zn(2+)</name>
        <dbReference type="ChEBI" id="CHEBI:29105"/>
    </ligand>
</feature>
<dbReference type="GO" id="GO:0008168">
    <property type="term" value="F:methyltransferase activity"/>
    <property type="evidence" value="ECO:0007669"/>
    <property type="project" value="UniProtKB-UniRule"/>
</dbReference>
<evidence type="ECO:0000313" key="7">
    <source>
        <dbReference type="Proteomes" id="UP000253987"/>
    </source>
</evidence>
<dbReference type="InterPro" id="IPR017226">
    <property type="entry name" value="BHMT-like"/>
</dbReference>
<keyword evidence="3 4" id="KW-0479">Metal-binding</keyword>
<keyword evidence="2 4" id="KW-0808">Transferase</keyword>
<comment type="caution">
    <text evidence="6">The sequence shown here is derived from an EMBL/GenBank/DDBJ whole genome shotgun (WGS) entry which is preliminary data.</text>
</comment>
<reference evidence="6 7" key="2">
    <citation type="submission" date="2018-06" db="EMBL/GenBank/DDBJ databases">
        <title>Marinobactersediminissp. nov, a moderately halophilic bacterium isolated from marine solar saltern.</title>
        <authorList>
            <person name="Zhang Y."/>
        </authorList>
    </citation>
    <scope>NUCLEOTIDE SEQUENCE [LARGE SCALE GENOMIC DNA]</scope>
    <source>
        <strain evidence="6 7">F01</strain>
    </source>
</reference>
<proteinExistence type="predicted"/>
<keyword evidence="1 4" id="KW-0489">Methyltransferase</keyword>
<evidence type="ECO:0000256" key="4">
    <source>
        <dbReference type="PROSITE-ProRule" id="PRU00333"/>
    </source>
</evidence>
<accession>A0A2V3ZHQ5</accession>
<comment type="cofactor">
    <cofactor evidence="3">
        <name>Zn(2+)</name>
        <dbReference type="ChEBI" id="CHEBI:29105"/>
    </cofactor>
    <text evidence="3">Binds 1 zinc ion per subunit.</text>
</comment>
<feature type="binding site" evidence="3 4">
    <location>
        <position position="272"/>
    </location>
    <ligand>
        <name>Zn(2+)</name>
        <dbReference type="ChEBI" id="CHEBI:29105"/>
    </ligand>
</feature>
<dbReference type="Proteomes" id="UP000253987">
    <property type="component" value="Unassembled WGS sequence"/>
</dbReference>
<evidence type="ECO:0000313" key="6">
    <source>
        <dbReference type="EMBL" id="PXX89620.1"/>
    </source>
</evidence>
<dbReference type="RefSeq" id="WP_114613834.1">
    <property type="nucleotide sequence ID" value="NZ_QFWX01000006.1"/>
</dbReference>
<feature type="binding site" evidence="3 4">
    <location>
        <position position="271"/>
    </location>
    <ligand>
        <name>Zn(2+)</name>
        <dbReference type="ChEBI" id="CHEBI:29105"/>
    </ligand>
</feature>
<dbReference type="PIRSF" id="PIRSF037505">
    <property type="entry name" value="Betaine_HMT"/>
    <property type="match status" value="1"/>
</dbReference>
<reference evidence="7" key="1">
    <citation type="submission" date="2018-05" db="EMBL/GenBank/DDBJ databases">
        <authorList>
            <person name="Lu D."/>
        </authorList>
    </citation>
    <scope>NUCLEOTIDE SEQUENCE [LARGE SCALE GENOMIC DNA]</scope>
    <source>
        <strain evidence="7">F01</strain>
    </source>
</reference>
<evidence type="ECO:0000256" key="2">
    <source>
        <dbReference type="ARBA" id="ARBA00022679"/>
    </source>
</evidence>
<keyword evidence="7" id="KW-1185">Reference proteome</keyword>
<dbReference type="InterPro" id="IPR036589">
    <property type="entry name" value="HCY_dom_sf"/>
</dbReference>
<dbReference type="Gene3D" id="3.20.20.330">
    <property type="entry name" value="Homocysteine-binding-like domain"/>
    <property type="match status" value="1"/>
</dbReference>
<dbReference type="PROSITE" id="PS50970">
    <property type="entry name" value="HCY"/>
    <property type="match status" value="1"/>
</dbReference>
<dbReference type="GO" id="GO:0032259">
    <property type="term" value="P:methylation"/>
    <property type="evidence" value="ECO:0007669"/>
    <property type="project" value="UniProtKB-KW"/>
</dbReference>
<organism evidence="6 7">
    <name type="scientific">Marinobacter vulgaris</name>
    <dbReference type="NCBI Taxonomy" id="1928331"/>
    <lineage>
        <taxon>Bacteria</taxon>
        <taxon>Pseudomonadati</taxon>
        <taxon>Pseudomonadota</taxon>
        <taxon>Gammaproteobacteria</taxon>
        <taxon>Pseudomonadales</taxon>
        <taxon>Marinobacteraceae</taxon>
        <taxon>Marinobacter</taxon>
    </lineage>
</organism>
<dbReference type="SUPFAM" id="SSF82282">
    <property type="entry name" value="Homocysteine S-methyltransferase"/>
    <property type="match status" value="1"/>
</dbReference>
<evidence type="ECO:0000256" key="3">
    <source>
        <dbReference type="PIRSR" id="PIRSR037505-2"/>
    </source>
</evidence>
<dbReference type="PANTHER" id="PTHR11103:SF18">
    <property type="entry name" value="SLR1189 PROTEIN"/>
    <property type="match status" value="1"/>
</dbReference>
<dbReference type="GO" id="GO:0009086">
    <property type="term" value="P:methionine biosynthetic process"/>
    <property type="evidence" value="ECO:0007669"/>
    <property type="project" value="InterPro"/>
</dbReference>
<dbReference type="GO" id="GO:0008270">
    <property type="term" value="F:zinc ion binding"/>
    <property type="evidence" value="ECO:0007669"/>
    <property type="project" value="InterPro"/>
</dbReference>
<dbReference type="PANTHER" id="PTHR11103">
    <property type="entry name" value="SLR1189 PROTEIN"/>
    <property type="match status" value="1"/>
</dbReference>